<keyword evidence="4" id="KW-0732">Signal</keyword>
<dbReference type="CDD" id="cd00054">
    <property type="entry name" value="EGF_CA"/>
    <property type="match status" value="2"/>
</dbReference>
<dbReference type="FunFam" id="2.10.70.10:FF:000003">
    <property type="entry name" value="Versican core protein"/>
    <property type="match status" value="1"/>
</dbReference>
<dbReference type="SMART" id="SM00179">
    <property type="entry name" value="EGF_CA"/>
    <property type="match status" value="2"/>
</dbReference>
<dbReference type="SUPFAM" id="SSF57535">
    <property type="entry name" value="Complement control module/SCR domain"/>
    <property type="match status" value="1"/>
</dbReference>
<feature type="domain" description="C-type lectin" evidence="12">
    <location>
        <begin position="736"/>
        <end position="850"/>
    </location>
</feature>
<dbReference type="SMART" id="SM00181">
    <property type="entry name" value="EGF"/>
    <property type="match status" value="2"/>
</dbReference>
<keyword evidence="15" id="KW-1185">Reference proteome</keyword>
<dbReference type="AlphaFoldDB" id="A0A315V9Z6"/>
<dbReference type="PROSITE" id="PS01187">
    <property type="entry name" value="EGF_CA"/>
    <property type="match status" value="1"/>
</dbReference>
<feature type="region of interest" description="Disordered" evidence="10">
    <location>
        <begin position="79"/>
        <end position="102"/>
    </location>
</feature>
<dbReference type="InterPro" id="IPR000152">
    <property type="entry name" value="EGF-type_Asp/Asn_hydroxyl_site"/>
</dbReference>
<dbReference type="PANTHER" id="PTHR22804:SF40">
    <property type="entry name" value="HYALURONAN AND PROTEOGLYCAN LINK PROTEIN 3"/>
    <property type="match status" value="1"/>
</dbReference>
<dbReference type="PROSITE" id="PS00010">
    <property type="entry name" value="ASX_HYDROXYL"/>
    <property type="match status" value="1"/>
</dbReference>
<keyword evidence="6 8" id="KW-1015">Disulfide bond</keyword>
<dbReference type="FunFam" id="3.10.100.10:FF:000003">
    <property type="entry name" value="Versican core protein"/>
    <property type="match status" value="1"/>
</dbReference>
<evidence type="ECO:0000256" key="8">
    <source>
        <dbReference type="PROSITE-ProRule" id="PRU00076"/>
    </source>
</evidence>
<evidence type="ECO:0000256" key="1">
    <source>
        <dbReference type="ARBA" id="ARBA00004613"/>
    </source>
</evidence>
<sequence length="964" mass="107114">MSSRDIVSSTGSSLFSTEKTTHLLPKDDGSVQTGQTTRPSLTTVKGRTESSSAATQAFVSNKTTSDELVSKNVVEHFSNTENPLSFEPIKHPDPRTKSPDKDGVAIEEEATQLSHRTEYVINDHTVESSSSDTNKKYILSKSTPSPGIRYYNNKDQQVVIVMPSHDKTDTGQTKQMPTMNLHTPEPSSSASILFTEDTKDEDKRFSGVTYNLRQESSTSKVITKDTMFINFDTISVVSSSQFYPTKRTEEVGVDSAITMTQKMNLREKPEGSGAVNAPFFTPSPVTTDPVSDTDLSRSFLLSSTQATTESTHSSSKESFGGHTAQTTTFSTGIDQNRLMTSSTKTKVSSVTGVSGKLVSSNPTLKEISASASSDYIIRFHSTISPVVTPQKSFEQVRSEITNTHHTQPENFSEELSQATIYPMTTNYEKLLAEESTSIHPGNYFVSQVDYGLASHATALPKLISDAYVEKPPSPQSSFYPDNDHHAPVSGAGNQKLLQSVSQDNETTESNTSEVDISTLSKASTSESSQTVFKASATTVSKIELINLETTLGGAISTIDISTGGEETTTSIHGELTSTTQSKNQVELGESLAPQPSSFSEKEEKHDRKMSTFPFHNGRDPSIEEGTTPSVQIRLDVGHKVVGETVEISGMYSCKENICLNGGSCFKSGGIYSCSCSPGYTGHQCEMDIDECQSNPCRNGGTCVDGLASFTCVCLPSYSGLYCEEDTETCDYGWHKFQGHCYKFFPQRKGWDSAERECRIQGAHLTSILSHEEQQFVNRLGQDYQWVGLNDKMFDNDFRWTDGSPVQYENWRPNQPDSFFSSGEDCVVMIWHEGGQWNDVPCNYHLTFTCKKGTVACSQPPLVENARTFGRKRERYEINTLVRYQCRNGFIQRHVPTIRCRGDGRWDTPKITCISPSSYQRSFMRRHQPHALYSINNFKKWQDETLRHQRNRGRRDRTVQKRTKQ</sequence>
<dbReference type="GO" id="GO:0005615">
    <property type="term" value="C:extracellular space"/>
    <property type="evidence" value="ECO:0007669"/>
    <property type="project" value="TreeGrafter"/>
</dbReference>
<dbReference type="PANTHER" id="PTHR22804">
    <property type="entry name" value="AGGRECAN/VERSICAN PROTEOGLYCAN"/>
    <property type="match status" value="1"/>
</dbReference>
<feature type="disulfide bond" evidence="9">
    <location>
        <begin position="885"/>
        <end position="912"/>
    </location>
</feature>
<dbReference type="SMART" id="SM00032">
    <property type="entry name" value="CCP"/>
    <property type="match status" value="1"/>
</dbReference>
<dbReference type="Pfam" id="PF00084">
    <property type="entry name" value="Sushi"/>
    <property type="match status" value="1"/>
</dbReference>
<dbReference type="FunFam" id="2.10.25.10:FF:000004">
    <property type="entry name" value="Neurogenic locus notch 1"/>
    <property type="match status" value="1"/>
</dbReference>
<feature type="domain" description="EGF-like" evidence="11">
    <location>
        <begin position="687"/>
        <end position="723"/>
    </location>
</feature>
<feature type="disulfide bond" evidence="8">
    <location>
        <begin position="713"/>
        <end position="722"/>
    </location>
</feature>
<dbReference type="SUPFAM" id="SSF56436">
    <property type="entry name" value="C-type lectin-like"/>
    <property type="match status" value="1"/>
</dbReference>
<feature type="disulfide bond" evidence="8">
    <location>
        <begin position="675"/>
        <end position="684"/>
    </location>
</feature>
<feature type="domain" description="Sushi" evidence="13">
    <location>
        <begin position="854"/>
        <end position="914"/>
    </location>
</feature>
<feature type="disulfide bond" evidence="9">
    <location>
        <begin position="856"/>
        <end position="899"/>
    </location>
</feature>
<comment type="subcellular location">
    <subcellularLocation>
        <location evidence="1">Secreted</location>
    </subcellularLocation>
</comment>
<keyword evidence="2" id="KW-0964">Secreted</keyword>
<feature type="domain" description="EGF-like" evidence="11">
    <location>
        <begin position="649"/>
        <end position="685"/>
    </location>
</feature>
<protein>
    <recommendedName>
        <fullName evidence="16">Versican core protein</fullName>
    </recommendedName>
</protein>
<keyword evidence="7" id="KW-0325">Glycoprotein</keyword>
<feature type="region of interest" description="Disordered" evidence="10">
    <location>
        <begin position="573"/>
        <end position="605"/>
    </location>
</feature>
<feature type="compositionally biased region" description="Polar residues" evidence="10">
    <location>
        <begin position="573"/>
        <end position="584"/>
    </location>
</feature>
<evidence type="ECO:0000256" key="6">
    <source>
        <dbReference type="ARBA" id="ARBA00023157"/>
    </source>
</evidence>
<feature type="compositionally biased region" description="Basic and acidic residues" evidence="10">
    <location>
        <begin position="19"/>
        <end position="29"/>
    </location>
</feature>
<evidence type="ECO:0000256" key="10">
    <source>
        <dbReference type="SAM" id="MobiDB-lite"/>
    </source>
</evidence>
<reference evidence="14 15" key="1">
    <citation type="journal article" date="2018" name="G3 (Bethesda)">
        <title>A High-Quality Reference Genome for the Invasive Mosquitofish Gambusia affinis Using a Chicago Library.</title>
        <authorList>
            <person name="Hoffberg S.L."/>
            <person name="Troendle N.J."/>
            <person name="Glenn T.C."/>
            <person name="Mahmud O."/>
            <person name="Louha S."/>
            <person name="Chalopin D."/>
            <person name="Bennetzen J.L."/>
            <person name="Mauricio R."/>
        </authorList>
    </citation>
    <scope>NUCLEOTIDE SEQUENCE [LARGE SCALE GENOMIC DNA]</scope>
    <source>
        <strain evidence="14">NE01/NJP1002.9</strain>
        <tissue evidence="14">Muscle</tissue>
    </source>
</reference>
<dbReference type="GO" id="GO:0005509">
    <property type="term" value="F:calcium ion binding"/>
    <property type="evidence" value="ECO:0007669"/>
    <property type="project" value="InterPro"/>
</dbReference>
<accession>A0A315V9Z6</accession>
<evidence type="ECO:0000256" key="4">
    <source>
        <dbReference type="ARBA" id="ARBA00022729"/>
    </source>
</evidence>
<dbReference type="PROSITE" id="PS00022">
    <property type="entry name" value="EGF_1"/>
    <property type="match status" value="2"/>
</dbReference>
<organism evidence="14 15">
    <name type="scientific">Gambusia affinis</name>
    <name type="common">Western mosquitofish</name>
    <name type="synonym">Heterandria affinis</name>
    <dbReference type="NCBI Taxonomy" id="33528"/>
    <lineage>
        <taxon>Eukaryota</taxon>
        <taxon>Metazoa</taxon>
        <taxon>Chordata</taxon>
        <taxon>Craniata</taxon>
        <taxon>Vertebrata</taxon>
        <taxon>Euteleostomi</taxon>
        <taxon>Actinopterygii</taxon>
        <taxon>Neopterygii</taxon>
        <taxon>Teleostei</taxon>
        <taxon>Neoteleostei</taxon>
        <taxon>Acanthomorphata</taxon>
        <taxon>Ovalentaria</taxon>
        <taxon>Atherinomorphae</taxon>
        <taxon>Cyprinodontiformes</taxon>
        <taxon>Poeciliidae</taxon>
        <taxon>Poeciliinae</taxon>
        <taxon>Gambusia</taxon>
    </lineage>
</organism>
<feature type="region of interest" description="Disordered" evidence="10">
    <location>
        <begin position="1"/>
        <end position="59"/>
    </location>
</feature>
<evidence type="ECO:0000259" key="11">
    <source>
        <dbReference type="PROSITE" id="PS50026"/>
    </source>
</evidence>
<keyword evidence="9" id="KW-0768">Sushi</keyword>
<keyword evidence="5" id="KW-0677">Repeat</keyword>
<dbReference type="InterPro" id="IPR016186">
    <property type="entry name" value="C-type_lectin-like/link_sf"/>
</dbReference>
<evidence type="ECO:0000256" key="2">
    <source>
        <dbReference type="ARBA" id="ARBA00022525"/>
    </source>
</evidence>
<evidence type="ECO:0000256" key="7">
    <source>
        <dbReference type="ARBA" id="ARBA00023180"/>
    </source>
</evidence>
<dbReference type="Pfam" id="PF00059">
    <property type="entry name" value="Lectin_C"/>
    <property type="match status" value="1"/>
</dbReference>
<evidence type="ECO:0000256" key="3">
    <source>
        <dbReference type="ARBA" id="ARBA00022536"/>
    </source>
</evidence>
<evidence type="ECO:0000256" key="5">
    <source>
        <dbReference type="ARBA" id="ARBA00022737"/>
    </source>
</evidence>
<dbReference type="Gene3D" id="3.10.100.10">
    <property type="entry name" value="Mannose-Binding Protein A, subunit A"/>
    <property type="match status" value="1"/>
</dbReference>
<dbReference type="PRINTS" id="PR00010">
    <property type="entry name" value="EGFBLOOD"/>
</dbReference>
<feature type="compositionally biased region" description="Polar residues" evidence="10">
    <location>
        <begin position="170"/>
        <end position="190"/>
    </location>
</feature>
<dbReference type="InterPro" id="IPR033987">
    <property type="entry name" value="CSPG_CTLD"/>
</dbReference>
<comment type="caution">
    <text evidence="8">Lacks conserved residue(s) required for the propagation of feature annotation.</text>
</comment>
<dbReference type="EMBL" id="NHOQ01002094">
    <property type="protein sequence ID" value="PWA19545.1"/>
    <property type="molecule type" value="Genomic_DNA"/>
</dbReference>
<dbReference type="PROSITE" id="PS50026">
    <property type="entry name" value="EGF_3"/>
    <property type="match status" value="2"/>
</dbReference>
<dbReference type="InterPro" id="IPR018378">
    <property type="entry name" value="C-type_lectin_CS"/>
</dbReference>
<gene>
    <name evidence="14" type="ORF">CCH79_00006793</name>
</gene>
<feature type="region of interest" description="Disordered" evidence="10">
    <location>
        <begin position="499"/>
        <end position="532"/>
    </location>
</feature>
<dbReference type="InterPro" id="IPR018097">
    <property type="entry name" value="EGF_Ca-bd_CS"/>
</dbReference>
<dbReference type="Proteomes" id="UP000250572">
    <property type="component" value="Unassembled WGS sequence"/>
</dbReference>
<feature type="compositionally biased region" description="Polar residues" evidence="10">
    <location>
        <begin position="30"/>
        <end position="59"/>
    </location>
</feature>
<evidence type="ECO:0000259" key="12">
    <source>
        <dbReference type="PROSITE" id="PS50041"/>
    </source>
</evidence>
<evidence type="ECO:0000259" key="13">
    <source>
        <dbReference type="PROSITE" id="PS50923"/>
    </source>
</evidence>
<dbReference type="InterPro" id="IPR001881">
    <property type="entry name" value="EGF-like_Ca-bd_dom"/>
</dbReference>
<keyword evidence="3 8" id="KW-0245">EGF-like domain</keyword>
<dbReference type="Gene3D" id="2.10.25.10">
    <property type="entry name" value="Laminin"/>
    <property type="match status" value="2"/>
</dbReference>
<feature type="compositionally biased region" description="Polar residues" evidence="10">
    <location>
        <begin position="1"/>
        <end position="18"/>
    </location>
</feature>
<dbReference type="GO" id="GO:0045202">
    <property type="term" value="C:synapse"/>
    <property type="evidence" value="ECO:0007669"/>
    <property type="project" value="TreeGrafter"/>
</dbReference>
<dbReference type="InterPro" id="IPR001304">
    <property type="entry name" value="C-type_lectin-like"/>
</dbReference>
<feature type="compositionally biased region" description="Polar residues" evidence="10">
    <location>
        <begin position="499"/>
        <end position="515"/>
    </location>
</feature>
<feature type="region of interest" description="Disordered" evidence="10">
    <location>
        <begin position="267"/>
        <end position="327"/>
    </location>
</feature>
<dbReference type="Gene3D" id="2.10.70.10">
    <property type="entry name" value="Complement Module, domain 1"/>
    <property type="match status" value="1"/>
</dbReference>
<dbReference type="PROSITE" id="PS01186">
    <property type="entry name" value="EGF_2"/>
    <property type="match status" value="1"/>
</dbReference>
<dbReference type="CDD" id="cd03588">
    <property type="entry name" value="CLECT_CSPGs"/>
    <property type="match status" value="1"/>
</dbReference>
<dbReference type="InterPro" id="IPR050691">
    <property type="entry name" value="Hyaluronan_bind_Proteoglycan"/>
</dbReference>
<feature type="compositionally biased region" description="Basic and acidic residues" evidence="10">
    <location>
        <begin position="88"/>
        <end position="102"/>
    </location>
</feature>
<dbReference type="GO" id="GO:0007417">
    <property type="term" value="P:central nervous system development"/>
    <property type="evidence" value="ECO:0007669"/>
    <property type="project" value="TreeGrafter"/>
</dbReference>
<dbReference type="InterPro" id="IPR000436">
    <property type="entry name" value="Sushi_SCR_CCP_dom"/>
</dbReference>
<dbReference type="SMART" id="SM00034">
    <property type="entry name" value="CLECT"/>
    <property type="match status" value="1"/>
</dbReference>
<comment type="caution">
    <text evidence="14">The sequence shown here is derived from an EMBL/GenBank/DDBJ whole genome shotgun (WGS) entry which is preliminary data.</text>
</comment>
<dbReference type="CDD" id="cd00033">
    <property type="entry name" value="CCP"/>
    <property type="match status" value="1"/>
</dbReference>
<name>A0A315V9Z6_GAMAF</name>
<dbReference type="PROSITE" id="PS00615">
    <property type="entry name" value="C_TYPE_LECTIN_1"/>
    <property type="match status" value="1"/>
</dbReference>
<dbReference type="PROSITE" id="PS50923">
    <property type="entry name" value="SUSHI"/>
    <property type="match status" value="1"/>
</dbReference>
<feature type="compositionally biased region" description="Low complexity" evidence="10">
    <location>
        <begin position="517"/>
        <end position="530"/>
    </location>
</feature>
<dbReference type="GO" id="GO:0010001">
    <property type="term" value="P:glial cell differentiation"/>
    <property type="evidence" value="ECO:0007669"/>
    <property type="project" value="TreeGrafter"/>
</dbReference>
<feature type="compositionally biased region" description="Low complexity" evidence="10">
    <location>
        <begin position="307"/>
        <end position="318"/>
    </location>
</feature>
<evidence type="ECO:0000313" key="15">
    <source>
        <dbReference type="Proteomes" id="UP000250572"/>
    </source>
</evidence>
<dbReference type="FunFam" id="2.10.25.10:FF:000012">
    <property type="entry name" value="Delta-like protein"/>
    <property type="match status" value="1"/>
</dbReference>
<dbReference type="SUPFAM" id="SSF57196">
    <property type="entry name" value="EGF/Laminin"/>
    <property type="match status" value="1"/>
</dbReference>
<evidence type="ECO:0000256" key="9">
    <source>
        <dbReference type="PROSITE-ProRule" id="PRU00302"/>
    </source>
</evidence>
<proteinExistence type="predicted"/>
<dbReference type="GO" id="GO:0072534">
    <property type="term" value="C:perineuronal net"/>
    <property type="evidence" value="ECO:0007669"/>
    <property type="project" value="TreeGrafter"/>
</dbReference>
<dbReference type="InterPro" id="IPR016187">
    <property type="entry name" value="CTDL_fold"/>
</dbReference>
<dbReference type="InterPro" id="IPR035976">
    <property type="entry name" value="Sushi/SCR/CCP_sf"/>
</dbReference>
<dbReference type="Pfam" id="PF00008">
    <property type="entry name" value="EGF"/>
    <property type="match status" value="2"/>
</dbReference>
<dbReference type="GO" id="GO:0002052">
    <property type="term" value="P:positive regulation of neuroblast proliferation"/>
    <property type="evidence" value="ECO:0007669"/>
    <property type="project" value="TreeGrafter"/>
</dbReference>
<dbReference type="InterPro" id="IPR000742">
    <property type="entry name" value="EGF"/>
</dbReference>
<evidence type="ECO:0000313" key="14">
    <source>
        <dbReference type="EMBL" id="PWA19545.1"/>
    </source>
</evidence>
<dbReference type="PROSITE" id="PS50041">
    <property type="entry name" value="C_TYPE_LECTIN_2"/>
    <property type="match status" value="1"/>
</dbReference>
<dbReference type="GO" id="GO:0001501">
    <property type="term" value="P:skeletal system development"/>
    <property type="evidence" value="ECO:0007669"/>
    <property type="project" value="TreeGrafter"/>
</dbReference>
<evidence type="ECO:0008006" key="16">
    <source>
        <dbReference type="Google" id="ProtNLM"/>
    </source>
</evidence>
<feature type="region of interest" description="Disordered" evidence="10">
    <location>
        <begin position="167"/>
        <end position="190"/>
    </location>
</feature>